<name>A0A6J4CXM8_9HELI</name>
<reference evidence="1 2" key="1">
    <citation type="submission" date="2019-06" db="EMBL/GenBank/DDBJ databases">
        <title>Complete genome sequence of Helicobacter suis SNTW101c.</title>
        <authorList>
            <person name="Rimbara E."/>
            <person name="Suzuki M."/>
            <person name="Matsui H."/>
            <person name="Nakamura M."/>
            <person name="Mori S."/>
            <person name="Shibayama K."/>
        </authorList>
    </citation>
    <scope>NUCLEOTIDE SEQUENCE [LARGE SCALE GENOMIC DNA]</scope>
    <source>
        <strain evidence="1 2">SNTW101c</strain>
    </source>
</reference>
<evidence type="ECO:0000313" key="2">
    <source>
        <dbReference type="Proteomes" id="UP000317935"/>
    </source>
</evidence>
<sequence length="72" mass="8177">MENILCLNGSTPFLESKGKLNNALHDLAMQTLKDLGYNLEQIGFHRAKNTCFLSHGMRLLRLSQIKISFLEV</sequence>
<proteinExistence type="predicted"/>
<organism evidence="1 2">
    <name type="scientific">Helicobacter suis</name>
    <dbReference type="NCBI Taxonomy" id="104628"/>
    <lineage>
        <taxon>Bacteria</taxon>
        <taxon>Pseudomonadati</taxon>
        <taxon>Campylobacterota</taxon>
        <taxon>Epsilonproteobacteria</taxon>
        <taxon>Campylobacterales</taxon>
        <taxon>Helicobacteraceae</taxon>
        <taxon>Helicobacter</taxon>
    </lineage>
</organism>
<protein>
    <submittedName>
        <fullName evidence="1">Uncharacterized protein</fullName>
    </submittedName>
</protein>
<dbReference type="Proteomes" id="UP000317935">
    <property type="component" value="Chromosome"/>
</dbReference>
<dbReference type="EMBL" id="AP019774">
    <property type="protein sequence ID" value="BCD70277.1"/>
    <property type="molecule type" value="Genomic_DNA"/>
</dbReference>
<gene>
    <name evidence="1" type="ORF">SNTW_09220</name>
</gene>
<dbReference type="AlphaFoldDB" id="A0A6J4CXM8"/>
<accession>A0A6J4CXM8</accession>
<evidence type="ECO:0000313" key="1">
    <source>
        <dbReference type="EMBL" id="BCD70277.1"/>
    </source>
</evidence>